<dbReference type="InterPro" id="IPR037152">
    <property type="entry name" value="L-asparaginase_N_sf"/>
</dbReference>
<dbReference type="RefSeq" id="WP_068747228.1">
    <property type="nucleotide sequence ID" value="NZ_LOHZ01000012.1"/>
</dbReference>
<dbReference type="AlphaFoldDB" id="A0A161RFK4"/>
<evidence type="ECO:0000256" key="5">
    <source>
        <dbReference type="PIRSR" id="PIRSR001220-1"/>
    </source>
</evidence>
<dbReference type="Gene3D" id="3.40.50.1170">
    <property type="entry name" value="L-asparaginase, N-terminal domain"/>
    <property type="match status" value="1"/>
</dbReference>
<evidence type="ECO:0000313" key="11">
    <source>
        <dbReference type="EMBL" id="KYO69612.1"/>
    </source>
</evidence>
<name>A0A161RFK4_9FIRM</name>
<evidence type="ECO:0000256" key="2">
    <source>
        <dbReference type="ARBA" id="ARBA00012920"/>
    </source>
</evidence>
<dbReference type="GO" id="GO:0004067">
    <property type="term" value="F:asparaginase activity"/>
    <property type="evidence" value="ECO:0007669"/>
    <property type="project" value="UniProtKB-UniRule"/>
</dbReference>
<dbReference type="PANTHER" id="PTHR11707">
    <property type="entry name" value="L-ASPARAGINASE"/>
    <property type="match status" value="1"/>
</dbReference>
<dbReference type="STRING" id="520767.ATZ99_00210"/>
<dbReference type="PROSITE" id="PS00917">
    <property type="entry name" value="ASN_GLN_ASE_2"/>
    <property type="match status" value="1"/>
</dbReference>
<dbReference type="InterPro" id="IPR040919">
    <property type="entry name" value="Asparaginase_C"/>
</dbReference>
<dbReference type="PROSITE" id="PS00144">
    <property type="entry name" value="ASN_GLN_ASE_1"/>
    <property type="match status" value="1"/>
</dbReference>
<dbReference type="InterPro" id="IPR020827">
    <property type="entry name" value="Asparaginase/glutaminase_AS1"/>
</dbReference>
<organism evidence="11 12">
    <name type="scientific">Thermovenabulum gondwanense</name>
    <dbReference type="NCBI Taxonomy" id="520767"/>
    <lineage>
        <taxon>Bacteria</taxon>
        <taxon>Bacillati</taxon>
        <taxon>Bacillota</taxon>
        <taxon>Clostridia</taxon>
        <taxon>Thermosediminibacterales</taxon>
        <taxon>Thermosediminibacteraceae</taxon>
        <taxon>Thermovenabulum</taxon>
    </lineage>
</organism>
<dbReference type="SUPFAM" id="SSF53774">
    <property type="entry name" value="Glutaminase/Asparaginase"/>
    <property type="match status" value="1"/>
</dbReference>
<dbReference type="CDD" id="cd08963">
    <property type="entry name" value="L-asparaginase_I"/>
    <property type="match status" value="1"/>
</dbReference>
<dbReference type="OrthoDB" id="9788068at2"/>
<evidence type="ECO:0000259" key="10">
    <source>
        <dbReference type="Pfam" id="PF17763"/>
    </source>
</evidence>
<dbReference type="GO" id="GO:0006520">
    <property type="term" value="P:amino acid metabolic process"/>
    <property type="evidence" value="ECO:0007669"/>
    <property type="project" value="InterPro"/>
</dbReference>
<dbReference type="InterPro" id="IPR041725">
    <property type="entry name" value="L-asparaginase_I"/>
</dbReference>
<evidence type="ECO:0000313" key="12">
    <source>
        <dbReference type="Proteomes" id="UP000075737"/>
    </source>
</evidence>
<dbReference type="SMART" id="SM00870">
    <property type="entry name" value="Asparaginase"/>
    <property type="match status" value="1"/>
</dbReference>
<dbReference type="InterPro" id="IPR027474">
    <property type="entry name" value="L-asparaginase_N"/>
</dbReference>
<feature type="active site" evidence="8">
    <location>
        <position position="85"/>
    </location>
</feature>
<dbReference type="SFLD" id="SFLDS00057">
    <property type="entry name" value="Glutaminase/Asparaginase"/>
    <property type="match status" value="1"/>
</dbReference>
<dbReference type="InterPro" id="IPR036152">
    <property type="entry name" value="Asp/glu_Ase-like_sf"/>
</dbReference>
<feature type="active site" evidence="7">
    <location>
        <position position="12"/>
    </location>
</feature>
<evidence type="ECO:0000256" key="3">
    <source>
        <dbReference type="ARBA" id="ARBA00022801"/>
    </source>
</evidence>
<dbReference type="EMBL" id="LOHZ01000012">
    <property type="protein sequence ID" value="KYO69612.1"/>
    <property type="molecule type" value="Genomic_DNA"/>
</dbReference>
<dbReference type="EC" id="3.5.1.1" evidence="2"/>
<evidence type="ECO:0000256" key="7">
    <source>
        <dbReference type="PROSITE-ProRule" id="PRU10099"/>
    </source>
</evidence>
<reference evidence="11 12" key="1">
    <citation type="submission" date="2015-12" db="EMBL/GenBank/DDBJ databases">
        <title>Draft genome of Thermovenabulum gondwanense isolated from a red thermophilic microbial mat colonisisng an outflow channel of a bore well.</title>
        <authorList>
            <person name="Patel B.K."/>
        </authorList>
    </citation>
    <scope>NUCLEOTIDE SEQUENCE [LARGE SCALE GENOMIC DNA]</scope>
    <source>
        <strain evidence="11 12">R270</strain>
    </source>
</reference>
<dbReference type="PIRSF" id="PIRSF001220">
    <property type="entry name" value="L-ASNase_gatD"/>
    <property type="match status" value="1"/>
</dbReference>
<protein>
    <recommendedName>
        <fullName evidence="2">asparaginase</fullName>
        <ecNumber evidence="2">3.5.1.1</ecNumber>
    </recommendedName>
</protein>
<evidence type="ECO:0000256" key="8">
    <source>
        <dbReference type="PROSITE-ProRule" id="PRU10100"/>
    </source>
</evidence>
<dbReference type="PROSITE" id="PS51732">
    <property type="entry name" value="ASN_GLN_ASE_3"/>
    <property type="match status" value="1"/>
</dbReference>
<dbReference type="InterPro" id="IPR027475">
    <property type="entry name" value="Asparaginase/glutaminase_AS2"/>
</dbReference>
<dbReference type="PANTHER" id="PTHR11707:SF28">
    <property type="entry name" value="60 KDA LYSOPHOSPHOLIPASE"/>
    <property type="match status" value="1"/>
</dbReference>
<dbReference type="FunFam" id="3.40.50.1170:FF:000001">
    <property type="entry name" value="L-asparaginase 2"/>
    <property type="match status" value="1"/>
</dbReference>
<comment type="catalytic activity">
    <reaction evidence="4">
        <text>L-asparagine + H2O = L-aspartate + NH4(+)</text>
        <dbReference type="Rhea" id="RHEA:21016"/>
        <dbReference type="ChEBI" id="CHEBI:15377"/>
        <dbReference type="ChEBI" id="CHEBI:28938"/>
        <dbReference type="ChEBI" id="CHEBI:29991"/>
        <dbReference type="ChEBI" id="CHEBI:58048"/>
        <dbReference type="EC" id="3.5.1.1"/>
    </reaction>
</comment>
<evidence type="ECO:0000259" key="9">
    <source>
        <dbReference type="Pfam" id="PF00710"/>
    </source>
</evidence>
<dbReference type="PIRSF" id="PIRSF500176">
    <property type="entry name" value="L_ASNase"/>
    <property type="match status" value="1"/>
</dbReference>
<feature type="binding site" evidence="6">
    <location>
        <position position="54"/>
    </location>
    <ligand>
        <name>substrate</name>
    </ligand>
</feature>
<accession>A0A161RFK4</accession>
<dbReference type="InterPro" id="IPR006033">
    <property type="entry name" value="AsnA_fam"/>
</dbReference>
<feature type="active site" description="O-isoaspartyl threonine intermediate" evidence="5">
    <location>
        <position position="12"/>
    </location>
</feature>
<feature type="binding site" evidence="6">
    <location>
        <begin position="85"/>
        <end position="86"/>
    </location>
    <ligand>
        <name>substrate</name>
    </ligand>
</feature>
<dbReference type="Pfam" id="PF17763">
    <property type="entry name" value="Asparaginase_C"/>
    <property type="match status" value="1"/>
</dbReference>
<feature type="domain" description="L-asparaginase N-terminal" evidence="9">
    <location>
        <begin position="3"/>
        <end position="186"/>
    </location>
</feature>
<evidence type="ECO:0000256" key="1">
    <source>
        <dbReference type="ARBA" id="ARBA00010518"/>
    </source>
</evidence>
<dbReference type="NCBIfam" id="TIGR00519">
    <property type="entry name" value="asnASE_I"/>
    <property type="match status" value="1"/>
</dbReference>
<dbReference type="Pfam" id="PF00710">
    <property type="entry name" value="Asparaginase"/>
    <property type="match status" value="1"/>
</dbReference>
<dbReference type="PATRIC" id="fig|520767.4.peg.24"/>
<dbReference type="Proteomes" id="UP000075737">
    <property type="component" value="Unassembled WGS sequence"/>
</dbReference>
<evidence type="ECO:0000256" key="4">
    <source>
        <dbReference type="ARBA" id="ARBA00049366"/>
    </source>
</evidence>
<dbReference type="Gene3D" id="3.40.50.40">
    <property type="match status" value="1"/>
</dbReference>
<evidence type="ECO:0000256" key="6">
    <source>
        <dbReference type="PIRSR" id="PIRSR001220-2"/>
    </source>
</evidence>
<dbReference type="InterPro" id="IPR027473">
    <property type="entry name" value="L-asparaginase_C"/>
</dbReference>
<dbReference type="InterPro" id="IPR006034">
    <property type="entry name" value="Asparaginase/glutaminase-like"/>
</dbReference>
<keyword evidence="12" id="KW-1185">Reference proteome</keyword>
<proteinExistence type="inferred from homology"/>
<dbReference type="PRINTS" id="PR00139">
    <property type="entry name" value="ASNGLNASE"/>
</dbReference>
<comment type="similarity">
    <text evidence="1">Belongs to the asparaginase 1 family.</text>
</comment>
<keyword evidence="3 11" id="KW-0378">Hydrolase</keyword>
<gene>
    <name evidence="11" type="primary">ansA</name>
    <name evidence="11" type="ORF">ATZ99_00210</name>
</gene>
<sequence>MKKILLLSTGGTIASASGEDGLVPKLTGEQMIKLIPELEGLCEIDCKEIMNLDSTNVQPEEWVNIAREAFEGLKEYDGIVITHGTDTMAYSSSALSFMLRNLNKPVIFTGSQLPIEHPQTDGKRNILDAFKVAVSGLAGVYIVFDGKIIKGVRSSKVRTQGFDAFKSINYPYIGRVENGEVIIEHNVDKVPEGQIELDDKLDPRVLLLKLTPGFLPEVIPAVLKLGFRGLIIEGFGLGGVPNFRRNIIPEIEKALKEGIAVVVTTQCLLDGSDLTVYEVGVKALKAGVIPAYDMTTETIVTKLMWALGHTYKLEEVRKIMMTNYAGEFSIIKNH</sequence>
<comment type="caution">
    <text evidence="11">The sequence shown here is derived from an EMBL/GenBank/DDBJ whole genome shotgun (WGS) entry which is preliminary data.</text>
</comment>
<feature type="domain" description="Asparaginase/glutaminase C-terminal" evidence="10">
    <location>
        <begin position="204"/>
        <end position="320"/>
    </location>
</feature>